<keyword evidence="7" id="KW-0812">Transmembrane</keyword>
<feature type="transmembrane region" description="Helical" evidence="7">
    <location>
        <begin position="41"/>
        <end position="66"/>
    </location>
</feature>
<dbReference type="InterPro" id="IPR018497">
    <property type="entry name" value="Peptidase_M13_C"/>
</dbReference>
<dbReference type="PANTHER" id="PTHR11733">
    <property type="entry name" value="ZINC METALLOPROTEASE FAMILY M13 NEPRILYSIN-RELATED"/>
    <property type="match status" value="1"/>
</dbReference>
<evidence type="ECO:0000256" key="3">
    <source>
        <dbReference type="ARBA" id="ARBA00022723"/>
    </source>
</evidence>
<evidence type="ECO:0000256" key="6">
    <source>
        <dbReference type="ARBA" id="ARBA00023049"/>
    </source>
</evidence>
<keyword evidence="3" id="KW-0479">Metal-binding</keyword>
<keyword evidence="7" id="KW-1133">Transmembrane helix</keyword>
<dbReference type="GO" id="GO:0004222">
    <property type="term" value="F:metalloendopeptidase activity"/>
    <property type="evidence" value="ECO:0007669"/>
    <property type="project" value="InterPro"/>
</dbReference>
<comment type="caution">
    <text evidence="10">The sequence shown here is derived from an EMBL/GenBank/DDBJ whole genome shotgun (WGS) entry which is preliminary data.</text>
</comment>
<evidence type="ECO:0000256" key="2">
    <source>
        <dbReference type="ARBA" id="ARBA00022670"/>
    </source>
</evidence>
<sequence length="771" mass="87646">MDSYRSRGDTELGLASSTQTLGVRGSSGTLSFPKEGKKLRWGLVFVCVVLLLVCIALTVYLVLYAVKDPGKKDGGKPCETNDEKRHCSSDACLEVAAALKQDMNESVDPCENFFQYSCGGWIKNNPIPSSTNAFSNFGKLAQQNNEKLLLLLLEDDDEYPNGHAVRKTKDYFKSCMAEDENDNTAADELKRLITRYGSWPLGDPATWNESTWSLTEVLVELQRNFSASGTLFEIKINANPFKSSQYILQIYPPSLSLIREKYLTTENKTRLAYLKYMTKVGELLGGGNETRQQMEKVLELEGELAKIIPPRSEINSNFHRNMNISELQRKAPGFKFTWLGFINDLLKPFNIWLNASDRVIVPSPEYLRNLSYVVNGTDKRTLSNYMMWTVVRSVVPYLSRDFLSALLEYQKETQGTKSAKPRWLSCVEDLNGYYHGLTFALGYLWVSKVFDTETIPIIQEMTTTIKKTFRDETSRYQWIDDQTRRKINEKEEAMTNKIGFPKLCGNETLLNEYYKDINISRSNYLMNALDVMAWRTRSAFSRLKTPVDKEQWFAGPQLVNAFYLPNRNEINILAGILQPPFYYGKKAPRSVNFGAIGMVLAHELSHGFDANGRYFNKDGEIIDDWWSKNTSQGFEERSKCIVDQYNKYPVNGGDEGQIHIDGKLTLSENIADNGGIRLAYWGYKDWIKNNGPEALLPGLNKTNEQLLFVSFAQMWCSVFTPSAAFTLAKTDTHALAKYRVIGSLSNLKEFSEAFKCPAGQGMNPEKKCKVW</sequence>
<feature type="domain" description="Peptidase M13 N-terminal" evidence="9">
    <location>
        <begin position="109"/>
        <end position="501"/>
    </location>
</feature>
<evidence type="ECO:0000256" key="5">
    <source>
        <dbReference type="ARBA" id="ARBA00022833"/>
    </source>
</evidence>
<dbReference type="PRINTS" id="PR00786">
    <property type="entry name" value="NEPRILYSIN"/>
</dbReference>
<keyword evidence="7" id="KW-0472">Membrane</keyword>
<dbReference type="SUPFAM" id="SSF55486">
    <property type="entry name" value="Metalloproteases ('zincins'), catalytic domain"/>
    <property type="match status" value="1"/>
</dbReference>
<comment type="cofactor">
    <cofactor evidence="1">
        <name>Zn(2+)</name>
        <dbReference type="ChEBI" id="CHEBI:29105"/>
    </cofactor>
</comment>
<dbReference type="InterPro" id="IPR000718">
    <property type="entry name" value="Peptidase_M13"/>
</dbReference>
<evidence type="ECO:0000256" key="7">
    <source>
        <dbReference type="SAM" id="Phobius"/>
    </source>
</evidence>
<dbReference type="Gene3D" id="1.10.1380.10">
    <property type="entry name" value="Neutral endopeptidase , domain2"/>
    <property type="match status" value="1"/>
</dbReference>
<protein>
    <recommendedName>
        <fullName evidence="12">Endothelin-converting enzyme 1</fullName>
    </recommendedName>
</protein>
<dbReference type="EMBL" id="MU825397">
    <property type="protein sequence ID" value="KAJ7393921.1"/>
    <property type="molecule type" value="Genomic_DNA"/>
</dbReference>
<dbReference type="PANTHER" id="PTHR11733:SF240">
    <property type="entry name" value="GH14155P-RELATED"/>
    <property type="match status" value="1"/>
</dbReference>
<name>A0A9X0A5P2_9CNID</name>
<keyword evidence="4" id="KW-0378">Hydrolase</keyword>
<feature type="domain" description="Peptidase M13 C-terminal" evidence="8">
    <location>
        <begin position="560"/>
        <end position="770"/>
    </location>
</feature>
<dbReference type="Pfam" id="PF05649">
    <property type="entry name" value="Peptidase_M13_N"/>
    <property type="match status" value="1"/>
</dbReference>
<evidence type="ECO:0000256" key="4">
    <source>
        <dbReference type="ARBA" id="ARBA00022801"/>
    </source>
</evidence>
<keyword evidence="6" id="KW-0482">Metalloprotease</keyword>
<gene>
    <name evidence="10" type="ORF">OS493_003590</name>
</gene>
<organism evidence="10 11">
    <name type="scientific">Desmophyllum pertusum</name>
    <dbReference type="NCBI Taxonomy" id="174260"/>
    <lineage>
        <taxon>Eukaryota</taxon>
        <taxon>Metazoa</taxon>
        <taxon>Cnidaria</taxon>
        <taxon>Anthozoa</taxon>
        <taxon>Hexacorallia</taxon>
        <taxon>Scleractinia</taxon>
        <taxon>Caryophylliina</taxon>
        <taxon>Caryophylliidae</taxon>
        <taxon>Desmophyllum</taxon>
    </lineage>
</organism>
<dbReference type="Proteomes" id="UP001163046">
    <property type="component" value="Unassembled WGS sequence"/>
</dbReference>
<evidence type="ECO:0008006" key="12">
    <source>
        <dbReference type="Google" id="ProtNLM"/>
    </source>
</evidence>
<keyword evidence="5" id="KW-0862">Zinc</keyword>
<dbReference type="Gene3D" id="3.40.390.10">
    <property type="entry name" value="Collagenase (Catalytic Domain)"/>
    <property type="match status" value="1"/>
</dbReference>
<dbReference type="InterPro" id="IPR024079">
    <property type="entry name" value="MetalloPept_cat_dom_sf"/>
</dbReference>
<reference evidence="10" key="1">
    <citation type="submission" date="2023-01" db="EMBL/GenBank/DDBJ databases">
        <title>Genome assembly of the deep-sea coral Lophelia pertusa.</title>
        <authorList>
            <person name="Herrera S."/>
            <person name="Cordes E."/>
        </authorList>
    </citation>
    <scope>NUCLEOTIDE SEQUENCE</scope>
    <source>
        <strain evidence="10">USNM1676648</strain>
        <tissue evidence="10">Polyp</tissue>
    </source>
</reference>
<evidence type="ECO:0000259" key="8">
    <source>
        <dbReference type="Pfam" id="PF01431"/>
    </source>
</evidence>
<evidence type="ECO:0000313" key="10">
    <source>
        <dbReference type="EMBL" id="KAJ7393921.1"/>
    </source>
</evidence>
<dbReference type="Pfam" id="PF01431">
    <property type="entry name" value="Peptidase_M13"/>
    <property type="match status" value="1"/>
</dbReference>
<keyword evidence="2" id="KW-0645">Protease</keyword>
<proteinExistence type="predicted"/>
<evidence type="ECO:0000313" key="11">
    <source>
        <dbReference type="Proteomes" id="UP001163046"/>
    </source>
</evidence>
<evidence type="ECO:0000259" key="9">
    <source>
        <dbReference type="Pfam" id="PF05649"/>
    </source>
</evidence>
<dbReference type="GO" id="GO:0005886">
    <property type="term" value="C:plasma membrane"/>
    <property type="evidence" value="ECO:0007669"/>
    <property type="project" value="TreeGrafter"/>
</dbReference>
<dbReference type="InterPro" id="IPR042089">
    <property type="entry name" value="Peptidase_M13_dom_2"/>
</dbReference>
<dbReference type="InterPro" id="IPR008753">
    <property type="entry name" value="Peptidase_M13_N"/>
</dbReference>
<dbReference type="GO" id="GO:0046872">
    <property type="term" value="F:metal ion binding"/>
    <property type="evidence" value="ECO:0007669"/>
    <property type="project" value="UniProtKB-KW"/>
</dbReference>
<dbReference type="AlphaFoldDB" id="A0A9X0A5P2"/>
<dbReference type="CDD" id="cd08662">
    <property type="entry name" value="M13"/>
    <property type="match status" value="1"/>
</dbReference>
<keyword evidence="11" id="KW-1185">Reference proteome</keyword>
<dbReference type="OrthoDB" id="6475849at2759"/>
<dbReference type="GO" id="GO:0016485">
    <property type="term" value="P:protein processing"/>
    <property type="evidence" value="ECO:0007669"/>
    <property type="project" value="TreeGrafter"/>
</dbReference>
<evidence type="ECO:0000256" key="1">
    <source>
        <dbReference type="ARBA" id="ARBA00001947"/>
    </source>
</evidence>
<accession>A0A9X0A5P2</accession>
<dbReference type="PROSITE" id="PS51885">
    <property type="entry name" value="NEPRILYSIN"/>
    <property type="match status" value="1"/>
</dbReference>